<comment type="caution">
    <text evidence="5">The sequence shown here is derived from an EMBL/GenBank/DDBJ whole genome shotgun (WGS) entry which is preliminary data.</text>
</comment>
<gene>
    <name evidence="5" type="ORF">H9911_12135</name>
</gene>
<dbReference type="Gene3D" id="1.10.10.10">
    <property type="entry name" value="Winged helix-like DNA-binding domain superfamily/Winged helix DNA-binding domain"/>
    <property type="match status" value="1"/>
</dbReference>
<keyword evidence="3" id="KW-0804">Transcription</keyword>
<protein>
    <submittedName>
        <fullName evidence="5">MarR family transcriptional regulator</fullName>
    </submittedName>
</protein>
<keyword evidence="1" id="KW-0805">Transcription regulation</keyword>
<organism evidence="5 6">
    <name type="scientific">Candidatus Mediterraneibacter tabaqchaliae</name>
    <dbReference type="NCBI Taxonomy" id="2838689"/>
    <lineage>
        <taxon>Bacteria</taxon>
        <taxon>Bacillati</taxon>
        <taxon>Bacillota</taxon>
        <taxon>Clostridia</taxon>
        <taxon>Lachnospirales</taxon>
        <taxon>Lachnospiraceae</taxon>
        <taxon>Mediterraneibacter</taxon>
    </lineage>
</organism>
<dbReference type="InterPro" id="IPR000835">
    <property type="entry name" value="HTH_MarR-typ"/>
</dbReference>
<evidence type="ECO:0000256" key="2">
    <source>
        <dbReference type="ARBA" id="ARBA00023125"/>
    </source>
</evidence>
<dbReference type="Pfam" id="PF12802">
    <property type="entry name" value="MarR_2"/>
    <property type="match status" value="1"/>
</dbReference>
<dbReference type="EMBL" id="DWUV01000233">
    <property type="protein sequence ID" value="HJD35262.1"/>
    <property type="molecule type" value="Genomic_DNA"/>
</dbReference>
<evidence type="ECO:0000259" key="4">
    <source>
        <dbReference type="PROSITE" id="PS50995"/>
    </source>
</evidence>
<dbReference type="GO" id="GO:0003700">
    <property type="term" value="F:DNA-binding transcription factor activity"/>
    <property type="evidence" value="ECO:0007669"/>
    <property type="project" value="InterPro"/>
</dbReference>
<keyword evidence="2" id="KW-0238">DNA-binding</keyword>
<dbReference type="PANTHER" id="PTHR42756:SF1">
    <property type="entry name" value="TRANSCRIPTIONAL REPRESSOR OF EMRAB OPERON"/>
    <property type="match status" value="1"/>
</dbReference>
<evidence type="ECO:0000256" key="3">
    <source>
        <dbReference type="ARBA" id="ARBA00023163"/>
    </source>
</evidence>
<evidence type="ECO:0000256" key="1">
    <source>
        <dbReference type="ARBA" id="ARBA00023015"/>
    </source>
</evidence>
<dbReference type="SUPFAM" id="SSF46785">
    <property type="entry name" value="Winged helix' DNA-binding domain"/>
    <property type="match status" value="1"/>
</dbReference>
<evidence type="ECO:0000313" key="5">
    <source>
        <dbReference type="EMBL" id="HJD35262.1"/>
    </source>
</evidence>
<dbReference type="InterPro" id="IPR036390">
    <property type="entry name" value="WH_DNA-bd_sf"/>
</dbReference>
<evidence type="ECO:0000313" key="6">
    <source>
        <dbReference type="Proteomes" id="UP000823897"/>
    </source>
</evidence>
<reference evidence="5" key="2">
    <citation type="submission" date="2021-04" db="EMBL/GenBank/DDBJ databases">
        <authorList>
            <person name="Gilroy R."/>
        </authorList>
    </citation>
    <scope>NUCLEOTIDE SEQUENCE</scope>
    <source>
        <strain evidence="5">ChiGjej3B3-11674</strain>
    </source>
</reference>
<dbReference type="PROSITE" id="PS50995">
    <property type="entry name" value="HTH_MARR_2"/>
    <property type="match status" value="1"/>
</dbReference>
<name>A0A9D2U3C4_9FIRM</name>
<dbReference type="AlphaFoldDB" id="A0A9D2U3C4"/>
<dbReference type="Proteomes" id="UP000823897">
    <property type="component" value="Unassembled WGS sequence"/>
</dbReference>
<proteinExistence type="predicted"/>
<dbReference type="GO" id="GO:0003677">
    <property type="term" value="F:DNA binding"/>
    <property type="evidence" value="ECO:0007669"/>
    <property type="project" value="UniProtKB-KW"/>
</dbReference>
<accession>A0A9D2U3C4</accession>
<reference evidence="5" key="1">
    <citation type="journal article" date="2021" name="PeerJ">
        <title>Extensive microbial diversity within the chicken gut microbiome revealed by metagenomics and culture.</title>
        <authorList>
            <person name="Gilroy R."/>
            <person name="Ravi A."/>
            <person name="Getino M."/>
            <person name="Pursley I."/>
            <person name="Horton D.L."/>
            <person name="Alikhan N.F."/>
            <person name="Baker D."/>
            <person name="Gharbi K."/>
            <person name="Hall N."/>
            <person name="Watson M."/>
            <person name="Adriaenssens E.M."/>
            <person name="Foster-Nyarko E."/>
            <person name="Jarju S."/>
            <person name="Secka A."/>
            <person name="Antonio M."/>
            <person name="Oren A."/>
            <person name="Chaudhuri R.R."/>
            <person name="La Ragione R."/>
            <person name="Hildebrand F."/>
            <person name="Pallen M.J."/>
        </authorList>
    </citation>
    <scope>NUCLEOTIDE SEQUENCE</scope>
    <source>
        <strain evidence="5">ChiGjej3B3-11674</strain>
    </source>
</reference>
<sequence length="162" mass="18765">MDQISRTEEMIFMMKKIGLNLTAQLEMYLKQKDITGVQVYFLVYILRHHPDGTYLTELCREIGVSKATLSALIKKLREKGYLYFLPEPDDIRKKKVIPTEKLAAEREELLEKAGQMEAGICGVLDPKEQDQLWNLERKLLNQLSGGECDENSENNRQEVYLP</sequence>
<feature type="domain" description="HTH marR-type" evidence="4">
    <location>
        <begin position="7"/>
        <end position="141"/>
    </location>
</feature>
<dbReference type="InterPro" id="IPR036388">
    <property type="entry name" value="WH-like_DNA-bd_sf"/>
</dbReference>
<dbReference type="PANTHER" id="PTHR42756">
    <property type="entry name" value="TRANSCRIPTIONAL REGULATOR, MARR"/>
    <property type="match status" value="1"/>
</dbReference>
<dbReference type="SMART" id="SM00347">
    <property type="entry name" value="HTH_MARR"/>
    <property type="match status" value="1"/>
</dbReference>